<dbReference type="AlphaFoldDB" id="A0A9W4H243"/>
<keyword evidence="3" id="KW-1185">Reference proteome</keyword>
<dbReference type="EMBL" id="CAJVAX010000018">
    <property type="protein sequence ID" value="CAG7644998.1"/>
    <property type="molecule type" value="Genomic_DNA"/>
</dbReference>
<dbReference type="SUPFAM" id="SSF55781">
    <property type="entry name" value="GAF domain-like"/>
    <property type="match status" value="1"/>
</dbReference>
<gene>
    <name evidence="2" type="ORF">SBRY_40045</name>
</gene>
<name>A0A9W4H243_9ACTN</name>
<proteinExistence type="predicted"/>
<reference evidence="2" key="1">
    <citation type="submission" date="2021-06" db="EMBL/GenBank/DDBJ databases">
        <authorList>
            <person name="Arsene-Ploetze F."/>
        </authorList>
    </citation>
    <scope>NUCLEOTIDE SEQUENCE</scope>
    <source>
        <strain evidence="2">SBRY1</strain>
    </source>
</reference>
<sequence length="226" mass="23733">MEMEARVSTDVLESAGIPQRRLLQSIVEVARSVFGAAATSVMLVDPSNGDLVFEAVAGEGERHLLGSRFPGGTGIAGWAMVSGQPLVVDDVTDNPQFARDAAESTGYVPRSIMAAPLICDGDCIGVLEVLDRDSRPRSDLGDMASLGLLAIEMATVLDLIVQLRKSEAEQAAAPKTGPDLSPLLQRVAQRLPRADEKVSATVTRLLTMADDLLADVPADVPADGDG</sequence>
<protein>
    <submittedName>
        <fullName evidence="2">GAF domain-containing protein</fullName>
    </submittedName>
</protein>
<dbReference type="InterPro" id="IPR029016">
    <property type="entry name" value="GAF-like_dom_sf"/>
</dbReference>
<dbReference type="Gene3D" id="3.30.450.40">
    <property type="match status" value="1"/>
</dbReference>
<dbReference type="Pfam" id="PF01590">
    <property type="entry name" value="GAF"/>
    <property type="match status" value="1"/>
</dbReference>
<dbReference type="Proteomes" id="UP001153328">
    <property type="component" value="Unassembled WGS sequence"/>
</dbReference>
<dbReference type="SMART" id="SM00065">
    <property type="entry name" value="GAF"/>
    <property type="match status" value="1"/>
</dbReference>
<accession>A0A9W4H243</accession>
<evidence type="ECO:0000259" key="1">
    <source>
        <dbReference type="SMART" id="SM00065"/>
    </source>
</evidence>
<organism evidence="2 3">
    <name type="scientific">Actinacidiphila bryophytorum</name>
    <dbReference type="NCBI Taxonomy" id="1436133"/>
    <lineage>
        <taxon>Bacteria</taxon>
        <taxon>Bacillati</taxon>
        <taxon>Actinomycetota</taxon>
        <taxon>Actinomycetes</taxon>
        <taxon>Kitasatosporales</taxon>
        <taxon>Streptomycetaceae</taxon>
        <taxon>Actinacidiphila</taxon>
    </lineage>
</organism>
<dbReference type="InterPro" id="IPR003018">
    <property type="entry name" value="GAF"/>
</dbReference>
<evidence type="ECO:0000313" key="2">
    <source>
        <dbReference type="EMBL" id="CAG7644998.1"/>
    </source>
</evidence>
<comment type="caution">
    <text evidence="2">The sequence shown here is derived from an EMBL/GenBank/DDBJ whole genome shotgun (WGS) entry which is preliminary data.</text>
</comment>
<evidence type="ECO:0000313" key="3">
    <source>
        <dbReference type="Proteomes" id="UP001153328"/>
    </source>
</evidence>
<feature type="domain" description="GAF" evidence="1">
    <location>
        <begin position="18"/>
        <end position="167"/>
    </location>
</feature>